<dbReference type="RefSeq" id="WP_040479102.1">
    <property type="nucleotide sequence ID" value="NZ_JH393257.1"/>
</dbReference>
<gene>
    <name evidence="1" type="ORF">CE457_12800</name>
</gene>
<sequence>MLDATLADNAPLLFAPSLYAVLRRMIFKETMPQDFLSLRRAHAGMFLELLRPRLKVLPALLISTATDTAFLT</sequence>
<protein>
    <submittedName>
        <fullName evidence="1">Uncharacterized protein</fullName>
    </submittedName>
</protein>
<name>A0ABX4G8I0_9GAMM</name>
<accession>A0ABX4G8I0</accession>
<dbReference type="EMBL" id="NPEY01000008">
    <property type="protein sequence ID" value="OZT73858.1"/>
    <property type="molecule type" value="Genomic_DNA"/>
</dbReference>
<dbReference type="Proteomes" id="UP000216538">
    <property type="component" value="Unassembled WGS sequence"/>
</dbReference>
<reference evidence="1 2" key="1">
    <citation type="submission" date="2017-07" db="EMBL/GenBank/DDBJ databases">
        <title>Shotgun whole genome sequences of three halophilic bacterial isolates.</title>
        <authorList>
            <person name="Pozzo T."/>
            <person name="Higdon S.M."/>
            <person name="Quillaguaman J."/>
        </authorList>
    </citation>
    <scope>NUCLEOTIDE SEQUENCE [LARGE SCALE GENOMIC DNA]</scope>
    <source>
        <strain evidence="1 2">LC1</strain>
    </source>
</reference>
<organism evidence="1 2">
    <name type="scientific">Vreelandella boliviensis LC1</name>
    <dbReference type="NCBI Taxonomy" id="1072583"/>
    <lineage>
        <taxon>Bacteria</taxon>
        <taxon>Pseudomonadati</taxon>
        <taxon>Pseudomonadota</taxon>
        <taxon>Gammaproteobacteria</taxon>
        <taxon>Oceanospirillales</taxon>
        <taxon>Halomonadaceae</taxon>
        <taxon>Vreelandella</taxon>
    </lineage>
</organism>
<proteinExistence type="predicted"/>
<comment type="caution">
    <text evidence="1">The sequence shown here is derived from an EMBL/GenBank/DDBJ whole genome shotgun (WGS) entry which is preliminary data.</text>
</comment>
<evidence type="ECO:0000313" key="2">
    <source>
        <dbReference type="Proteomes" id="UP000216538"/>
    </source>
</evidence>
<evidence type="ECO:0000313" key="1">
    <source>
        <dbReference type="EMBL" id="OZT73858.1"/>
    </source>
</evidence>
<keyword evidence="2" id="KW-1185">Reference proteome</keyword>